<dbReference type="Proteomes" id="UP000262072">
    <property type="component" value="Unassembled WGS sequence"/>
</dbReference>
<dbReference type="AlphaFoldDB" id="A0A383TDM0"/>
<evidence type="ECO:0000313" key="2">
    <source>
        <dbReference type="Proteomes" id="UP000262072"/>
    </source>
</evidence>
<evidence type="ECO:0000313" key="1">
    <source>
        <dbReference type="EMBL" id="SYZ78373.1"/>
    </source>
</evidence>
<dbReference type="EMBL" id="UNRR01000018">
    <property type="protein sequence ID" value="SYZ78373.1"/>
    <property type="molecule type" value="Genomic_DNA"/>
</dbReference>
<protein>
    <submittedName>
        <fullName evidence="1">Uncharacterized protein</fullName>
    </submittedName>
</protein>
<organism evidence="1 2">
    <name type="scientific">Trichococcus shcherbakoviae</name>
    <dbReference type="NCBI Taxonomy" id="2094020"/>
    <lineage>
        <taxon>Bacteria</taxon>
        <taxon>Bacillati</taxon>
        <taxon>Bacillota</taxon>
        <taxon>Bacilli</taxon>
        <taxon>Lactobacillales</taxon>
        <taxon>Carnobacteriaceae</taxon>
        <taxon>Trichococcus</taxon>
    </lineage>
</organism>
<gene>
    <name evidence="1" type="ORF">TART1_1157</name>
</gene>
<name>A0A383TDM0_9LACT</name>
<sequence length="74" mass="8434">MGVPRTTEGTFKKDYEAPFSSEGMVTFGEAIRLGKMDSFTDDFKQLTDEVATTVKYMFEHADEFQVGERHSEDN</sequence>
<accession>A0A383TDM0</accession>
<proteinExistence type="predicted"/>
<reference evidence="2" key="1">
    <citation type="submission" date="2018-05" db="EMBL/GenBank/DDBJ databases">
        <authorList>
            <person name="Strepis N."/>
        </authorList>
    </citation>
    <scope>NUCLEOTIDE SEQUENCE [LARGE SCALE GENOMIC DNA]</scope>
</reference>